<keyword evidence="8 11" id="KW-1133">Transmembrane helix</keyword>
<dbReference type="Proteomes" id="UP000027987">
    <property type="component" value="Chromosome"/>
</dbReference>
<proteinExistence type="inferred from homology"/>
<evidence type="ECO:0000313" key="12">
    <source>
        <dbReference type="EMBL" id="AIF47349.1"/>
    </source>
</evidence>
<sequence>MNLPMSFVVAQAAPAAGPQGNPLFGLALPILLLVVMFFVMIRPQMKRQKEHRAMVSALAKGDEVVTNGGIAGRVEEIGESFITVEIAPNVKIKLQKGAVQQVLPKGTLKSS</sequence>
<dbReference type="RefSeq" id="WP_026034306.1">
    <property type="nucleotide sequence ID" value="NZ_ALOY01000183.1"/>
</dbReference>
<keyword evidence="7" id="KW-0653">Protein transport</keyword>
<protein>
    <recommendedName>
        <fullName evidence="3">Sec translocon accessory complex subunit YajC</fullName>
    </recommendedName>
</protein>
<evidence type="ECO:0000256" key="2">
    <source>
        <dbReference type="ARBA" id="ARBA00006742"/>
    </source>
</evidence>
<dbReference type="SMART" id="SM01323">
    <property type="entry name" value="YajC"/>
    <property type="match status" value="1"/>
</dbReference>
<keyword evidence="13" id="KW-1185">Reference proteome</keyword>
<dbReference type="PANTHER" id="PTHR33909">
    <property type="entry name" value="SEC TRANSLOCON ACCESSORY COMPLEX SUBUNIT YAJC"/>
    <property type="match status" value="1"/>
</dbReference>
<evidence type="ECO:0000256" key="8">
    <source>
        <dbReference type="ARBA" id="ARBA00022989"/>
    </source>
</evidence>
<keyword evidence="6 11" id="KW-0812">Transmembrane</keyword>
<reference evidence="12 13" key="1">
    <citation type="submission" date="2014-07" db="EMBL/GenBank/DDBJ databases">
        <title>Complete Genome Sequence of Dyella japonica Strain A8 Isolated from Malaysian Tropical Soil.</title>
        <authorList>
            <person name="Hui R.K.H."/>
            <person name="Chen J.-W."/>
            <person name="Chan K.-G."/>
            <person name="Leung F.C.C."/>
        </authorList>
    </citation>
    <scope>NUCLEOTIDE SEQUENCE [LARGE SCALE GENOMIC DNA]</scope>
    <source>
        <strain evidence="12 13">A8</strain>
    </source>
</reference>
<dbReference type="InterPro" id="IPR003849">
    <property type="entry name" value="Preprotein_translocase_YajC"/>
</dbReference>
<keyword evidence="9" id="KW-0811">Translocation</keyword>
<evidence type="ECO:0000313" key="13">
    <source>
        <dbReference type="Proteomes" id="UP000027987"/>
    </source>
</evidence>
<keyword evidence="5" id="KW-1003">Cell membrane</keyword>
<dbReference type="OrthoDB" id="9811406at2"/>
<dbReference type="PANTHER" id="PTHR33909:SF1">
    <property type="entry name" value="SEC TRANSLOCON ACCESSORY COMPLEX SUBUNIT YAJC"/>
    <property type="match status" value="1"/>
</dbReference>
<dbReference type="KEGG" id="dja:HY57_08735"/>
<comment type="similarity">
    <text evidence="2">Belongs to the YajC family.</text>
</comment>
<dbReference type="PATRIC" id="fig|1217721.7.peg.1810"/>
<dbReference type="AlphaFoldDB" id="A0A075JZK8"/>
<feature type="transmembrane region" description="Helical" evidence="11">
    <location>
        <begin position="22"/>
        <end position="41"/>
    </location>
</feature>
<dbReference type="HOGENOM" id="CLU_116157_2_1_6"/>
<evidence type="ECO:0000256" key="4">
    <source>
        <dbReference type="ARBA" id="ARBA00022448"/>
    </source>
</evidence>
<evidence type="ECO:0000256" key="7">
    <source>
        <dbReference type="ARBA" id="ARBA00022927"/>
    </source>
</evidence>
<name>A0A075JZK8_9GAMM</name>
<organism evidence="12 13">
    <name type="scientific">Dyella japonica A8</name>
    <dbReference type="NCBI Taxonomy" id="1217721"/>
    <lineage>
        <taxon>Bacteria</taxon>
        <taxon>Pseudomonadati</taxon>
        <taxon>Pseudomonadota</taxon>
        <taxon>Gammaproteobacteria</taxon>
        <taxon>Lysobacterales</taxon>
        <taxon>Rhodanobacteraceae</taxon>
        <taxon>Dyella</taxon>
    </lineage>
</organism>
<dbReference type="GO" id="GO:0005886">
    <property type="term" value="C:plasma membrane"/>
    <property type="evidence" value="ECO:0007669"/>
    <property type="project" value="UniProtKB-SubCell"/>
</dbReference>
<dbReference type="PRINTS" id="PR01853">
    <property type="entry name" value="YAJCTRNLCASE"/>
</dbReference>
<keyword evidence="10 11" id="KW-0472">Membrane</keyword>
<evidence type="ECO:0000256" key="5">
    <source>
        <dbReference type="ARBA" id="ARBA00022475"/>
    </source>
</evidence>
<evidence type="ECO:0000256" key="9">
    <source>
        <dbReference type="ARBA" id="ARBA00023010"/>
    </source>
</evidence>
<evidence type="ECO:0000256" key="1">
    <source>
        <dbReference type="ARBA" id="ARBA00004162"/>
    </source>
</evidence>
<evidence type="ECO:0000256" key="11">
    <source>
        <dbReference type="SAM" id="Phobius"/>
    </source>
</evidence>
<evidence type="ECO:0000256" key="6">
    <source>
        <dbReference type="ARBA" id="ARBA00022692"/>
    </source>
</evidence>
<gene>
    <name evidence="12" type="ORF">HY57_08735</name>
</gene>
<accession>A0A075JZK8</accession>
<keyword evidence="4" id="KW-0813">Transport</keyword>
<dbReference type="STRING" id="1217721.HY57_08735"/>
<dbReference type="GO" id="GO:0015031">
    <property type="term" value="P:protein transport"/>
    <property type="evidence" value="ECO:0007669"/>
    <property type="project" value="UniProtKB-KW"/>
</dbReference>
<dbReference type="EMBL" id="CP008884">
    <property type="protein sequence ID" value="AIF47349.1"/>
    <property type="molecule type" value="Genomic_DNA"/>
</dbReference>
<comment type="subcellular location">
    <subcellularLocation>
        <location evidence="1">Cell membrane</location>
        <topology evidence="1">Single-pass membrane protein</topology>
    </subcellularLocation>
</comment>
<dbReference type="Pfam" id="PF02699">
    <property type="entry name" value="YajC"/>
    <property type="match status" value="1"/>
</dbReference>
<dbReference type="NCBIfam" id="TIGR00739">
    <property type="entry name" value="yajC"/>
    <property type="match status" value="1"/>
</dbReference>
<evidence type="ECO:0000256" key="10">
    <source>
        <dbReference type="ARBA" id="ARBA00023136"/>
    </source>
</evidence>
<evidence type="ECO:0000256" key="3">
    <source>
        <dbReference type="ARBA" id="ARBA00014962"/>
    </source>
</evidence>